<keyword evidence="8 11" id="KW-1133">Transmembrane helix</keyword>
<gene>
    <name evidence="13" type="ORF">RHABOEDO_001463</name>
</gene>
<evidence type="ECO:0000256" key="7">
    <source>
        <dbReference type="ARBA" id="ARBA00022833"/>
    </source>
</evidence>
<dbReference type="RefSeq" id="WP_215216993.1">
    <property type="nucleotide sequence ID" value="NZ_CP075587.1"/>
</dbReference>
<feature type="transmembrane region" description="Helical" evidence="11">
    <location>
        <begin position="6"/>
        <end position="25"/>
    </location>
</feature>
<comment type="similarity">
    <text evidence="3">Belongs to the peptidase M50B family.</text>
</comment>
<dbReference type="Pfam" id="PF02163">
    <property type="entry name" value="Peptidase_M50"/>
    <property type="match status" value="1"/>
</dbReference>
<evidence type="ECO:0000313" key="13">
    <source>
        <dbReference type="EMBL" id="QYF49177.1"/>
    </source>
</evidence>
<feature type="domain" description="Peptidase M50" evidence="12">
    <location>
        <begin position="11"/>
        <end position="631"/>
    </location>
</feature>
<dbReference type="InterPro" id="IPR036034">
    <property type="entry name" value="PDZ_sf"/>
</dbReference>
<keyword evidence="4" id="KW-0645">Protease</keyword>
<evidence type="ECO:0000256" key="11">
    <source>
        <dbReference type="SAM" id="Phobius"/>
    </source>
</evidence>
<keyword evidence="10 11" id="KW-0472">Membrane</keyword>
<dbReference type="CDD" id="cd06163">
    <property type="entry name" value="S2P-M50_PDZ_RseP-like"/>
    <property type="match status" value="1"/>
</dbReference>
<keyword evidence="5 11" id="KW-0812">Transmembrane</keyword>
<feature type="transmembrane region" description="Helical" evidence="11">
    <location>
        <begin position="100"/>
        <end position="121"/>
    </location>
</feature>
<dbReference type="InterPro" id="IPR004387">
    <property type="entry name" value="Pept_M50_Zn"/>
</dbReference>
<dbReference type="EMBL" id="CP075587">
    <property type="protein sequence ID" value="QYF49177.1"/>
    <property type="molecule type" value="Genomic_DNA"/>
</dbReference>
<evidence type="ECO:0000256" key="10">
    <source>
        <dbReference type="ARBA" id="ARBA00023136"/>
    </source>
</evidence>
<evidence type="ECO:0000256" key="2">
    <source>
        <dbReference type="ARBA" id="ARBA00004141"/>
    </source>
</evidence>
<dbReference type="PANTHER" id="PTHR42837:SF2">
    <property type="entry name" value="MEMBRANE METALLOPROTEASE ARASP2, CHLOROPLASTIC-RELATED"/>
    <property type="match status" value="1"/>
</dbReference>
<dbReference type="InterPro" id="IPR008915">
    <property type="entry name" value="Peptidase_M50"/>
</dbReference>
<comment type="subcellular location">
    <subcellularLocation>
        <location evidence="2">Membrane</location>
        <topology evidence="2">Multi-pass membrane protein</topology>
    </subcellularLocation>
</comment>
<dbReference type="Proteomes" id="UP000826014">
    <property type="component" value="Chromosome"/>
</dbReference>
<evidence type="ECO:0000256" key="8">
    <source>
        <dbReference type="ARBA" id="ARBA00022989"/>
    </source>
</evidence>
<evidence type="ECO:0000256" key="1">
    <source>
        <dbReference type="ARBA" id="ARBA00001947"/>
    </source>
</evidence>
<reference evidence="13 14" key="1">
    <citation type="journal article" date="2022" name="bioRxiv">
        <title>Ecology and evolution of chlamydial symbionts of arthropods.</title>
        <authorList>
            <person name="Halter T."/>
            <person name="Koestlbacher S."/>
            <person name="Collingro A."/>
            <person name="Sixt B.S."/>
            <person name="Toenshoff E.R."/>
            <person name="Hendrickx F."/>
            <person name="Kostanjsek R."/>
            <person name="Horn M."/>
        </authorList>
    </citation>
    <scope>NUCLEOTIDE SEQUENCE [LARGE SCALE GENOMIC DNA]</scope>
    <source>
        <strain evidence="13">W744xW776</strain>
    </source>
</reference>
<keyword evidence="6" id="KW-0378">Hydrolase</keyword>
<name>A0ABX8V3V5_9BACT</name>
<dbReference type="Gene3D" id="2.30.42.10">
    <property type="match status" value="1"/>
</dbReference>
<evidence type="ECO:0000256" key="4">
    <source>
        <dbReference type="ARBA" id="ARBA00022670"/>
    </source>
</evidence>
<protein>
    <submittedName>
        <fullName evidence="13">Peptidase family M50</fullName>
    </submittedName>
</protein>
<evidence type="ECO:0000313" key="14">
    <source>
        <dbReference type="Proteomes" id="UP000826014"/>
    </source>
</evidence>
<keyword evidence="7" id="KW-0862">Zinc</keyword>
<sequence length="650" mass="74066">MIFSVIYFILAAFGLGLIVFIHEFGHYWMARKEGMKVEVFSIGFGSPICDWQYQGVKWQLCWLPFGGYVRIAGMEKEGTLEPYQIPNSFYAKKPWARIKVAFMGPLINAVFALFIFCILWLSGGRQDSFSDHTQIVGWVDSDLEACFSEIYPGDRITQINNKPLSQFRQLYAYVALEEQAPKIQGTQINYLDQKQHPFTLICNDTNQLKGIERSRLIMQAVQPANFLIYSQSIGAVNSSIPAGSPMENSGIQNKDRIVWVDGEIVFSRQQLVSTINQKKALLTIKRGSEVFLTRVPRLRVSDLRINTSQKDEISDWQNEAKIQGKLNDLYFIPYQITSDCKVDHLISFFNNDSQEQMHELKKGSFLEVPLEANDQIIAVDGVRIHSGYELLNQLQTHLVQIVVSRDSQALETLSWKTADKAFIDQVDWRGLGKIVHSIGTDELIKTVENLHLLKPVQPKPFNQLPLPESIKMFHTHQLQEQRKMIDAIEDPKIKDQALKTWQDQQKELRLGVSLADCKVNYNPSPLALFSSAFQEMGKTITALMTGILTPKALTGPIGIVEIMHTSWAEGSKEALFWLGMISLNLGVLNLLPIPILDGGHICFSVWEWMTKKPIKAKTMQKLVIPFVVFLVTLFIYLTYQDLSRIIKRFL</sequence>
<evidence type="ECO:0000256" key="3">
    <source>
        <dbReference type="ARBA" id="ARBA00007931"/>
    </source>
</evidence>
<evidence type="ECO:0000256" key="5">
    <source>
        <dbReference type="ARBA" id="ARBA00022692"/>
    </source>
</evidence>
<keyword evidence="14" id="KW-1185">Reference proteome</keyword>
<feature type="transmembrane region" description="Helical" evidence="11">
    <location>
        <begin position="622"/>
        <end position="639"/>
    </location>
</feature>
<evidence type="ECO:0000256" key="9">
    <source>
        <dbReference type="ARBA" id="ARBA00023049"/>
    </source>
</evidence>
<dbReference type="SUPFAM" id="SSF50156">
    <property type="entry name" value="PDZ domain-like"/>
    <property type="match status" value="2"/>
</dbReference>
<comment type="cofactor">
    <cofactor evidence="1">
        <name>Zn(2+)</name>
        <dbReference type="ChEBI" id="CHEBI:29105"/>
    </cofactor>
</comment>
<evidence type="ECO:0000259" key="12">
    <source>
        <dbReference type="Pfam" id="PF02163"/>
    </source>
</evidence>
<accession>A0ABX8V3V5</accession>
<keyword evidence="9" id="KW-0482">Metalloprotease</keyword>
<dbReference type="PANTHER" id="PTHR42837">
    <property type="entry name" value="REGULATOR OF SIGMA-E PROTEASE RSEP"/>
    <property type="match status" value="1"/>
</dbReference>
<evidence type="ECO:0000256" key="6">
    <source>
        <dbReference type="ARBA" id="ARBA00022801"/>
    </source>
</evidence>
<organism evidence="13 14">
    <name type="scientific">Candidatus Rhabdochlamydia oedothoracis</name>
    <dbReference type="NCBI Taxonomy" id="2720720"/>
    <lineage>
        <taxon>Bacteria</taxon>
        <taxon>Pseudomonadati</taxon>
        <taxon>Chlamydiota</taxon>
        <taxon>Chlamydiia</taxon>
        <taxon>Parachlamydiales</taxon>
        <taxon>Candidatus Rhabdochlamydiaceae</taxon>
        <taxon>Candidatus Rhabdochlamydia</taxon>
    </lineage>
</organism>
<proteinExistence type="inferred from homology"/>